<dbReference type="HOGENOM" id="CLU_1853881_0_0_0"/>
<dbReference type="KEGG" id="sng:SNE_A04820"/>
<reference key="1">
    <citation type="journal article" date="2011" name="Mol. Biol. Evol.">
        <title>Unity in variety -- the pan-genome of the Chlamydiae.</title>
        <authorList>
            <person name="Collingro A."/>
            <person name="Tischler P."/>
            <person name="Weinmaier T."/>
            <person name="Penz T."/>
            <person name="Heinz E."/>
            <person name="Brunham R.C."/>
            <person name="Read T.D."/>
            <person name="Bavoil P.M."/>
            <person name="Sachse K."/>
            <person name="Kahane S."/>
            <person name="Friedman M.G."/>
            <person name="Rattei T."/>
            <person name="Myers G.S.A."/>
            <person name="Horn M."/>
        </authorList>
    </citation>
    <scope>NUCLEOTIDE SEQUENCE</scope>
    <source>
        <strain>Z</strain>
    </source>
</reference>
<name>F8L6L3_SIMNZ</name>
<dbReference type="Proteomes" id="UP000000496">
    <property type="component" value="Chromosome gsn.131"/>
</dbReference>
<evidence type="ECO:0000313" key="2">
    <source>
        <dbReference type="Proteomes" id="UP000000496"/>
    </source>
</evidence>
<dbReference type="AlphaFoldDB" id="F8L6L3"/>
<organism evidence="1 2">
    <name type="scientific">Simkania negevensis (strain ATCC VR-1471 / DSM 27360 / Z)</name>
    <dbReference type="NCBI Taxonomy" id="331113"/>
    <lineage>
        <taxon>Bacteria</taxon>
        <taxon>Pseudomonadati</taxon>
        <taxon>Chlamydiota</taxon>
        <taxon>Chlamydiia</taxon>
        <taxon>Parachlamydiales</taxon>
        <taxon>Simkaniaceae</taxon>
        <taxon>Simkania</taxon>
    </lineage>
</organism>
<protein>
    <submittedName>
        <fullName evidence="1">Uncharacterized protein</fullName>
    </submittedName>
</protein>
<evidence type="ECO:0000313" key="1">
    <source>
        <dbReference type="EMBL" id="CCB88359.1"/>
    </source>
</evidence>
<reference evidence="1 2" key="2">
    <citation type="journal article" date="2011" name="Mol. Biol. Evol.">
        <title>Unity in variety--the pan-genome of the Chlamydiae.</title>
        <authorList>
            <person name="Collingro A."/>
            <person name="Tischler P."/>
            <person name="Weinmaier T."/>
            <person name="Penz T."/>
            <person name="Heinz E."/>
            <person name="Brunham R.C."/>
            <person name="Read T.D."/>
            <person name="Bavoil P.M."/>
            <person name="Sachse K."/>
            <person name="Kahane S."/>
            <person name="Friedman M.G."/>
            <person name="Rattei T."/>
            <person name="Myers G.S."/>
            <person name="Horn M."/>
        </authorList>
    </citation>
    <scope>NUCLEOTIDE SEQUENCE [LARGE SCALE GENOMIC DNA]</scope>
    <source>
        <strain evidence="2">ATCC VR-1471 / Z</strain>
    </source>
</reference>
<dbReference type="EMBL" id="FR872582">
    <property type="protein sequence ID" value="CCB88359.1"/>
    <property type="molecule type" value="Genomic_DNA"/>
</dbReference>
<sequence length="138" mass="15273">MSCCRKTGCGPVHKPKLPDYYEGVRFICAIAITGLALKVLPQTFAKWSALGFGLHLGGRVISDWPELTEDLSKMPETCASGCTDIVAQSYRLKFDPRLSLIIATIFFCCHIEHHAGEMVPVVGVAFGFRIFHWLNTSL</sequence>
<keyword evidence="2" id="KW-1185">Reference proteome</keyword>
<accession>F8L6L3</accession>
<dbReference type="STRING" id="331113.SNE_A04820"/>
<proteinExistence type="predicted"/>
<dbReference type="RefSeq" id="WP_013942826.1">
    <property type="nucleotide sequence ID" value="NC_015713.1"/>
</dbReference>
<gene>
    <name evidence="1" type="ordered locus">SNE_A04820</name>
</gene>